<keyword evidence="20" id="KW-1185">Reference proteome</keyword>
<dbReference type="CDD" id="cd04913">
    <property type="entry name" value="ACT_AKii-LysC-BS-like_1"/>
    <property type="match status" value="1"/>
</dbReference>
<reference evidence="19 20" key="1">
    <citation type="submission" date="2021-08" db="EMBL/GenBank/DDBJ databases">
        <title>WGS of actinomycetes from Thailand.</title>
        <authorList>
            <person name="Thawai C."/>
        </authorList>
    </citation>
    <scope>NUCLEOTIDE SEQUENCE [LARGE SCALE GENOMIC DNA]</scope>
    <source>
        <strain evidence="19 20">PLK6-54</strain>
    </source>
</reference>
<feature type="domain" description="ACT" evidence="18">
    <location>
        <begin position="269"/>
        <end position="345"/>
    </location>
</feature>
<evidence type="ECO:0000256" key="17">
    <source>
        <dbReference type="RuleBase" id="RU004249"/>
    </source>
</evidence>
<organism evidence="19 20">
    <name type="scientific">Actinacidiphila acidipaludis</name>
    <dbReference type="NCBI Taxonomy" id="2873382"/>
    <lineage>
        <taxon>Bacteria</taxon>
        <taxon>Bacillati</taxon>
        <taxon>Actinomycetota</taxon>
        <taxon>Actinomycetes</taxon>
        <taxon>Kitasatosporales</taxon>
        <taxon>Streptomycetaceae</taxon>
        <taxon>Actinacidiphila</taxon>
    </lineage>
</organism>
<evidence type="ECO:0000256" key="5">
    <source>
        <dbReference type="ARBA" id="ARBA00010122"/>
    </source>
</evidence>
<evidence type="ECO:0000256" key="15">
    <source>
        <dbReference type="ARBA" id="ARBA00047872"/>
    </source>
</evidence>
<keyword evidence="10" id="KW-0547">Nucleotide-binding</keyword>
<dbReference type="InterPro" id="IPR001048">
    <property type="entry name" value="Asp/Glu/Uridylate_kinase"/>
</dbReference>
<comment type="pathway">
    <text evidence="2 17">Amino-acid biosynthesis; L-lysine biosynthesis via DAP pathway; (S)-tetrahydrodipicolinate from L-aspartate: step 1/4.</text>
</comment>
<comment type="pathway">
    <text evidence="4 17">Amino-acid biosynthesis; L-threonine biosynthesis; L-threonine from L-aspartate: step 1/5.</text>
</comment>
<gene>
    <name evidence="19" type="ORF">K7862_07630</name>
</gene>
<dbReference type="NCBIfam" id="NF005153">
    <property type="entry name" value="PRK06635.1-1"/>
    <property type="match status" value="1"/>
</dbReference>
<dbReference type="PIRSF" id="PIRSF000726">
    <property type="entry name" value="Asp_kin"/>
    <property type="match status" value="1"/>
</dbReference>
<comment type="similarity">
    <text evidence="5 16">Belongs to the aspartokinase family.</text>
</comment>
<evidence type="ECO:0000256" key="10">
    <source>
        <dbReference type="ARBA" id="ARBA00022741"/>
    </source>
</evidence>
<dbReference type="Pfam" id="PF00696">
    <property type="entry name" value="AA_kinase"/>
    <property type="match status" value="1"/>
</dbReference>
<evidence type="ECO:0000256" key="11">
    <source>
        <dbReference type="ARBA" id="ARBA00022777"/>
    </source>
</evidence>
<keyword evidence="8 17" id="KW-0028">Amino-acid biosynthesis</keyword>
<dbReference type="Gene3D" id="3.40.1160.10">
    <property type="entry name" value="Acetylglutamate kinase-like"/>
    <property type="match status" value="1"/>
</dbReference>
<evidence type="ECO:0000256" key="9">
    <source>
        <dbReference type="ARBA" id="ARBA00022679"/>
    </source>
</evidence>
<evidence type="ECO:0000256" key="3">
    <source>
        <dbReference type="ARBA" id="ARBA00004986"/>
    </source>
</evidence>
<dbReference type="InterPro" id="IPR001341">
    <property type="entry name" value="Asp_kinase"/>
</dbReference>
<dbReference type="RefSeq" id="WP_222961666.1">
    <property type="nucleotide sequence ID" value="NZ_JAINZZ010000006.1"/>
</dbReference>
<dbReference type="SUPFAM" id="SSF55021">
    <property type="entry name" value="ACT-like"/>
    <property type="match status" value="2"/>
</dbReference>
<dbReference type="InterPro" id="IPR018042">
    <property type="entry name" value="Aspartate_kinase_CS"/>
</dbReference>
<dbReference type="SUPFAM" id="SSF53633">
    <property type="entry name" value="Carbamate kinase-like"/>
    <property type="match status" value="1"/>
</dbReference>
<evidence type="ECO:0000313" key="19">
    <source>
        <dbReference type="EMBL" id="MBY8877506.1"/>
    </source>
</evidence>
<dbReference type="NCBIfam" id="TIGR00656">
    <property type="entry name" value="asp_kin_monofn"/>
    <property type="match status" value="1"/>
</dbReference>
<sequence>MGLVVQKYGGSSVADAEGIKRVARRIVDTKKAGHQVVVVVSAMGDTTDELIDLAEQVAPIPAGREFDMLLTAGERISMALLAMAIKSLGHEAQSFTGSQAGVITDSVHNKARIIDVTPGRIRTALDEGNIAIVAGFQGVSQDKKDITTLGRGGSDTTAVALAAALDAGVCEIYTDVDGVFTADPRVVKKARKMDWIAFEDMLELASSGSKVLLHRCVEYARRYNIPIHVRSSFSGLPGTWVSNEPPQGERPMEQAIISGVSHDTSEAKITVVGVPDKPGEAATIFRAIADAEINIDMVVQNVSAAATGLTDISFTLPKAEGHKAMEALSKAQTVIAFDSLRYDDQIGKISLVGAGMKTNPGVTATFFEALSNAGVNIELISTSEIRISVVTRVDDVKPAVQAVHSAFGLDSDSDEAVVYGGTGR</sequence>
<evidence type="ECO:0000256" key="14">
    <source>
        <dbReference type="ARBA" id="ARBA00023154"/>
    </source>
</evidence>
<dbReference type="EMBL" id="JAINZZ010000006">
    <property type="protein sequence ID" value="MBY8877506.1"/>
    <property type="molecule type" value="Genomic_DNA"/>
</dbReference>
<dbReference type="Pfam" id="PF22468">
    <property type="entry name" value="ACT_9"/>
    <property type="match status" value="2"/>
</dbReference>
<dbReference type="InterPro" id="IPR045865">
    <property type="entry name" value="ACT-like_dom_sf"/>
</dbReference>
<dbReference type="NCBIfam" id="NF005154">
    <property type="entry name" value="PRK06635.1-2"/>
    <property type="match status" value="1"/>
</dbReference>
<evidence type="ECO:0000256" key="2">
    <source>
        <dbReference type="ARBA" id="ARBA00004766"/>
    </source>
</evidence>
<proteinExistence type="inferred from homology"/>
<keyword evidence="11 16" id="KW-0418">Kinase</keyword>
<evidence type="ECO:0000256" key="6">
    <source>
        <dbReference type="ARBA" id="ARBA00013059"/>
    </source>
</evidence>
<dbReference type="GO" id="GO:0004072">
    <property type="term" value="F:aspartate kinase activity"/>
    <property type="evidence" value="ECO:0007669"/>
    <property type="project" value="UniProtKB-EC"/>
</dbReference>
<keyword evidence="9 16" id="KW-0808">Transferase</keyword>
<dbReference type="Gene3D" id="3.30.2130.10">
    <property type="entry name" value="VC0802-like"/>
    <property type="match status" value="1"/>
</dbReference>
<dbReference type="PROSITE" id="PS51671">
    <property type="entry name" value="ACT"/>
    <property type="match status" value="2"/>
</dbReference>
<keyword evidence="12" id="KW-0067">ATP-binding</keyword>
<evidence type="ECO:0000256" key="16">
    <source>
        <dbReference type="RuleBase" id="RU003448"/>
    </source>
</evidence>
<keyword evidence="14" id="KW-0457">Lysine biosynthesis</keyword>
<dbReference type="CDD" id="cd04923">
    <property type="entry name" value="ACT_AK-LysC-DapG-like_2"/>
    <property type="match status" value="1"/>
</dbReference>
<dbReference type="EC" id="2.7.2.4" evidence="6 16"/>
<protein>
    <recommendedName>
        <fullName evidence="7 16">Aspartokinase</fullName>
        <ecNumber evidence="6 16">2.7.2.4</ecNumber>
    </recommendedName>
</protein>
<feature type="domain" description="ACT" evidence="18">
    <location>
        <begin position="351"/>
        <end position="424"/>
    </location>
</feature>
<dbReference type="InterPro" id="IPR041740">
    <property type="entry name" value="AKii-LysC-BS"/>
</dbReference>
<comment type="pathway">
    <text evidence="3 17">Amino-acid biosynthesis; L-methionine biosynthesis via de novo pathway; L-homoserine from L-aspartate: step 1/3.</text>
</comment>
<dbReference type="NCBIfam" id="TIGR00657">
    <property type="entry name" value="asp_kinases"/>
    <property type="match status" value="1"/>
</dbReference>
<comment type="catalytic activity">
    <reaction evidence="15 16">
        <text>L-aspartate + ATP = 4-phospho-L-aspartate + ADP</text>
        <dbReference type="Rhea" id="RHEA:23776"/>
        <dbReference type="ChEBI" id="CHEBI:29991"/>
        <dbReference type="ChEBI" id="CHEBI:30616"/>
        <dbReference type="ChEBI" id="CHEBI:57535"/>
        <dbReference type="ChEBI" id="CHEBI:456216"/>
        <dbReference type="EC" id="2.7.2.4"/>
    </reaction>
</comment>
<evidence type="ECO:0000256" key="4">
    <source>
        <dbReference type="ARBA" id="ARBA00005139"/>
    </source>
</evidence>
<evidence type="ECO:0000256" key="8">
    <source>
        <dbReference type="ARBA" id="ARBA00022605"/>
    </source>
</evidence>
<evidence type="ECO:0000256" key="7">
    <source>
        <dbReference type="ARBA" id="ARBA00016273"/>
    </source>
</evidence>
<comment type="caution">
    <text evidence="19">The sequence shown here is derived from an EMBL/GenBank/DDBJ whole genome shotgun (WGS) entry which is preliminary data.</text>
</comment>
<dbReference type="PROSITE" id="PS00324">
    <property type="entry name" value="ASPARTOKINASE"/>
    <property type="match status" value="1"/>
</dbReference>
<name>A0ABS7Q2Y1_9ACTN</name>
<dbReference type="Proteomes" id="UP000778578">
    <property type="component" value="Unassembled WGS sequence"/>
</dbReference>
<evidence type="ECO:0000313" key="20">
    <source>
        <dbReference type="Proteomes" id="UP000778578"/>
    </source>
</evidence>
<comment type="function">
    <text evidence="1">Catalyzes the phosphorylation of the beta-carboxyl group of aspartic acid with ATP to yield 4-phospho-L-aspartate, which is involved in the branched biosynthetic pathway leading to the biosynthesis of amino acids lysine, threonine, isoleucine and methionine.</text>
</comment>
<dbReference type="InterPro" id="IPR036393">
    <property type="entry name" value="AceGlu_kinase-like_sf"/>
</dbReference>
<dbReference type="PANTHER" id="PTHR21499">
    <property type="entry name" value="ASPARTATE KINASE"/>
    <property type="match status" value="1"/>
</dbReference>
<dbReference type="CDD" id="cd04261">
    <property type="entry name" value="AAK_AKii-LysC-BS"/>
    <property type="match status" value="1"/>
</dbReference>
<evidence type="ECO:0000256" key="1">
    <source>
        <dbReference type="ARBA" id="ARBA00002843"/>
    </source>
</evidence>
<evidence type="ECO:0000256" key="13">
    <source>
        <dbReference type="ARBA" id="ARBA00022915"/>
    </source>
</evidence>
<dbReference type="InterPro" id="IPR002912">
    <property type="entry name" value="ACT_dom"/>
</dbReference>
<dbReference type="InterPro" id="IPR054352">
    <property type="entry name" value="ACT_Aspartokinase"/>
</dbReference>
<dbReference type="InterPro" id="IPR005260">
    <property type="entry name" value="Asp_kin_monofn"/>
</dbReference>
<evidence type="ECO:0000259" key="18">
    <source>
        <dbReference type="PROSITE" id="PS51671"/>
    </source>
</evidence>
<dbReference type="NCBIfam" id="NF005155">
    <property type="entry name" value="PRK06635.1-4"/>
    <property type="match status" value="1"/>
</dbReference>
<dbReference type="PANTHER" id="PTHR21499:SF3">
    <property type="entry name" value="ASPARTOKINASE"/>
    <property type="match status" value="1"/>
</dbReference>
<keyword evidence="13" id="KW-0220">Diaminopimelate biosynthesis</keyword>
<evidence type="ECO:0000256" key="12">
    <source>
        <dbReference type="ARBA" id="ARBA00022840"/>
    </source>
</evidence>
<accession>A0ABS7Q2Y1</accession>